<dbReference type="eggNOG" id="ENOG5032T3V">
    <property type="taxonomic scope" value="Bacteria"/>
</dbReference>
<keyword evidence="2" id="KW-1185">Reference proteome</keyword>
<sequence length="355" mass="39601">MGLTRSTVGDSVLRVKKYAALRGYAPEHDMMHYTPDTHYVKGVSTRYNAEGQVAGQWVKTDVNKEDSIALMQAVIDGLVKDMPVYKPTNKIIHGSSDLMAVYPLGDPHIGMLALADEAGEDWDIAKAREVFIGIFTRLVLTAPPCKQSVIVNLGDYFHADNIAGTTTRSGHPLDTDKNFLTMADVGVEILLHMIMAALEHHETVRVINAIGNHDDTGSMFLQVTLKHMFKNEPRVIIDVTANPYNFVRFGKCFFGVHHGHTTKADKLPLVMATDKPQDWGETQFRYWYTGHIHHDTLKEYNGCTVESFRTLAAKDSYASWGGYRSGQDSKAIVLHKDFGEVERHTVNIAQLGSKL</sequence>
<reference evidence="1 2" key="1">
    <citation type="journal article" date="2011" name="J. Bacteriol.">
        <title>Complete genome sequence of seawater bacterium Glaciecola nitratireducens FR1064T.</title>
        <authorList>
            <person name="Bian F."/>
            <person name="Qin Q.L."/>
            <person name="Xie B.B."/>
            <person name="Shu Y.L."/>
            <person name="Zhang X.Y."/>
            <person name="Yu Y."/>
            <person name="Chen B."/>
            <person name="Chen X.L."/>
            <person name="Zhou B.C."/>
            <person name="Zhang Y.Z."/>
        </authorList>
    </citation>
    <scope>NUCLEOTIDE SEQUENCE [LARGE SCALE GENOMIC DNA]</scope>
    <source>
        <strain evidence="2">JCM 12485 / KCTC 12276 / FR1064</strain>
    </source>
</reference>
<dbReference type="KEGG" id="gni:GNIT_1814"/>
<dbReference type="STRING" id="1085623.GNIT_1814"/>
<accession>G4QGX9</accession>
<proteinExistence type="predicted"/>
<dbReference type="AlphaFoldDB" id="G4QGX9"/>
<dbReference type="HOGENOM" id="CLU_055581_0_0_6"/>
<evidence type="ECO:0000313" key="1">
    <source>
        <dbReference type="EMBL" id="AEP29924.1"/>
    </source>
</evidence>
<gene>
    <name evidence="1" type="ordered locus">GNIT_1814</name>
</gene>
<dbReference type="EMBL" id="CP003060">
    <property type="protein sequence ID" value="AEP29924.1"/>
    <property type="molecule type" value="Genomic_DNA"/>
</dbReference>
<dbReference type="InterPro" id="IPR029052">
    <property type="entry name" value="Metallo-depent_PP-like"/>
</dbReference>
<protein>
    <submittedName>
        <fullName evidence="1">Uncharacterized protein</fullName>
    </submittedName>
</protein>
<organism evidence="1 2">
    <name type="scientific">Glaciecola nitratireducens (strain JCM 12485 / KCTC 12276 / FR1064)</name>
    <dbReference type="NCBI Taxonomy" id="1085623"/>
    <lineage>
        <taxon>Bacteria</taxon>
        <taxon>Pseudomonadati</taxon>
        <taxon>Pseudomonadota</taxon>
        <taxon>Gammaproteobacteria</taxon>
        <taxon>Alteromonadales</taxon>
        <taxon>Alteromonadaceae</taxon>
        <taxon>Brumicola</taxon>
    </lineage>
</organism>
<dbReference type="Proteomes" id="UP000009282">
    <property type="component" value="Chromosome"/>
</dbReference>
<dbReference type="SUPFAM" id="SSF56300">
    <property type="entry name" value="Metallo-dependent phosphatases"/>
    <property type="match status" value="1"/>
</dbReference>
<evidence type="ECO:0000313" key="2">
    <source>
        <dbReference type="Proteomes" id="UP000009282"/>
    </source>
</evidence>
<dbReference type="RefSeq" id="WP_014108798.1">
    <property type="nucleotide sequence ID" value="NC_016041.1"/>
</dbReference>
<name>G4QGX9_GLANF</name>